<evidence type="ECO:0000256" key="4">
    <source>
        <dbReference type="ARBA" id="ARBA00022801"/>
    </source>
</evidence>
<dbReference type="Proteomes" id="UP000297564">
    <property type="component" value="Unassembled WGS sequence"/>
</dbReference>
<comment type="caution">
    <text evidence="6">The sequence shown here is derived from an EMBL/GenBank/DDBJ whole genome shotgun (WGS) entry which is preliminary data.</text>
</comment>
<evidence type="ECO:0000313" key="7">
    <source>
        <dbReference type="Proteomes" id="UP000297564"/>
    </source>
</evidence>
<dbReference type="OrthoDB" id="9805307at2"/>
<keyword evidence="4 6" id="KW-0378">Hydrolase</keyword>
<comment type="similarity">
    <text evidence="2">Belongs to the FAH family.</text>
</comment>
<dbReference type="RefSeq" id="WP_135283270.1">
    <property type="nucleotide sequence ID" value="NZ_SMLL01000001.1"/>
</dbReference>
<evidence type="ECO:0000259" key="5">
    <source>
        <dbReference type="Pfam" id="PF01557"/>
    </source>
</evidence>
<dbReference type="Gene3D" id="3.90.850.10">
    <property type="entry name" value="Fumarylacetoacetase-like, C-terminal domain"/>
    <property type="match status" value="1"/>
</dbReference>
<dbReference type="GO" id="GO:0016787">
    <property type="term" value="F:hydrolase activity"/>
    <property type="evidence" value="ECO:0007669"/>
    <property type="project" value="UniProtKB-KW"/>
</dbReference>
<dbReference type="GO" id="GO:0016853">
    <property type="term" value="F:isomerase activity"/>
    <property type="evidence" value="ECO:0007669"/>
    <property type="project" value="UniProtKB-ARBA"/>
</dbReference>
<proteinExistence type="inferred from homology"/>
<reference evidence="6 7" key="1">
    <citation type="submission" date="2019-03" db="EMBL/GenBank/DDBJ databases">
        <title>Ramlibacter rhizophilus CCTCC AB2015357, whole genome shotgun sequence.</title>
        <authorList>
            <person name="Zhang X."/>
            <person name="Feng G."/>
            <person name="Zhu H."/>
        </authorList>
    </citation>
    <scope>NUCLEOTIDE SEQUENCE [LARGE SCALE GENOMIC DNA]</scope>
    <source>
        <strain evidence="6 7">CCTCC AB2015357</strain>
    </source>
</reference>
<dbReference type="AlphaFoldDB" id="A0A4Z0C1J0"/>
<dbReference type="Pfam" id="PF01557">
    <property type="entry name" value="FAA_hydrolase"/>
    <property type="match status" value="1"/>
</dbReference>
<organism evidence="6 7">
    <name type="scientific">Ramlibacter rhizophilus</name>
    <dbReference type="NCBI Taxonomy" id="1781167"/>
    <lineage>
        <taxon>Bacteria</taxon>
        <taxon>Pseudomonadati</taxon>
        <taxon>Pseudomonadota</taxon>
        <taxon>Betaproteobacteria</taxon>
        <taxon>Burkholderiales</taxon>
        <taxon>Comamonadaceae</taxon>
        <taxon>Ramlibacter</taxon>
    </lineage>
</organism>
<dbReference type="PANTHER" id="PTHR42796">
    <property type="entry name" value="FUMARYLACETOACETATE HYDROLASE DOMAIN-CONTAINING PROTEIN 2A-RELATED"/>
    <property type="match status" value="1"/>
</dbReference>
<evidence type="ECO:0000313" key="6">
    <source>
        <dbReference type="EMBL" id="TFZ04388.1"/>
    </source>
</evidence>
<dbReference type="GO" id="GO:0046872">
    <property type="term" value="F:metal ion binding"/>
    <property type="evidence" value="ECO:0007669"/>
    <property type="project" value="UniProtKB-KW"/>
</dbReference>
<keyword evidence="7" id="KW-1185">Reference proteome</keyword>
<accession>A0A4Z0C1J0</accession>
<dbReference type="GO" id="GO:0019752">
    <property type="term" value="P:carboxylic acid metabolic process"/>
    <property type="evidence" value="ECO:0007669"/>
    <property type="project" value="UniProtKB-ARBA"/>
</dbReference>
<dbReference type="SUPFAM" id="SSF56529">
    <property type="entry name" value="FAH"/>
    <property type="match status" value="1"/>
</dbReference>
<feature type="domain" description="Fumarylacetoacetase-like C-terminal" evidence="5">
    <location>
        <begin position="99"/>
        <end position="305"/>
    </location>
</feature>
<name>A0A4Z0C1J0_9BURK</name>
<protein>
    <submittedName>
        <fullName evidence="6">FAA hydrolase family protein</fullName>
    </submittedName>
</protein>
<evidence type="ECO:0000256" key="2">
    <source>
        <dbReference type="ARBA" id="ARBA00010211"/>
    </source>
</evidence>
<dbReference type="FunFam" id="3.90.850.10:FF:000002">
    <property type="entry name" value="2-hydroxyhepta-2,4-diene-1,7-dioate isomerase"/>
    <property type="match status" value="1"/>
</dbReference>
<sequence>MKFVSYEGPGASRRTGVLQDERVVDVSALLAGCPLGAAEAALAGRGIEPASGGLMRWLQADEAARAQVNLRIAEHLAGAAERLPLDSLRLHAPIARPGKIVGVGRNYADHAKETGVDPFEKPRIIFKMPSSVAAPGATVARPANVTKFDFEGELAVVMGRVASKVTPQEALSCVAGYTLLNDLSAREFQFDITPPQTTFAKSMDGFCPLGPALVSADEIPDPQSLTLRTHVNGRLMQEASTADMLFPVATLISYISDYITLEPGDVLATGTPAGIGAFRKPPVWLAPGDRIEVSIEALGTLVTRIG</sequence>
<keyword evidence="3" id="KW-0479">Metal-binding</keyword>
<dbReference type="InterPro" id="IPR051121">
    <property type="entry name" value="FAH"/>
</dbReference>
<dbReference type="InterPro" id="IPR011234">
    <property type="entry name" value="Fumarylacetoacetase-like_C"/>
</dbReference>
<dbReference type="EMBL" id="SMLL01000001">
    <property type="protein sequence ID" value="TFZ04388.1"/>
    <property type="molecule type" value="Genomic_DNA"/>
</dbReference>
<evidence type="ECO:0000256" key="3">
    <source>
        <dbReference type="ARBA" id="ARBA00022723"/>
    </source>
</evidence>
<dbReference type="InterPro" id="IPR036663">
    <property type="entry name" value="Fumarylacetoacetase_C_sf"/>
</dbReference>
<comment type="cofactor">
    <cofactor evidence="1">
        <name>Mg(2+)</name>
        <dbReference type="ChEBI" id="CHEBI:18420"/>
    </cofactor>
</comment>
<gene>
    <name evidence="6" type="ORF">EZ242_01125</name>
</gene>
<dbReference type="PANTHER" id="PTHR42796:SF4">
    <property type="entry name" value="FUMARYLACETOACETATE HYDROLASE DOMAIN-CONTAINING PROTEIN 2A"/>
    <property type="match status" value="1"/>
</dbReference>
<evidence type="ECO:0000256" key="1">
    <source>
        <dbReference type="ARBA" id="ARBA00001946"/>
    </source>
</evidence>